<comment type="function">
    <text evidence="1">Involved in gross chromosomal rearrangements (GCRs) and telomere healing.</text>
</comment>
<dbReference type="AlphaFoldDB" id="A0A2T0FF95"/>
<evidence type="ECO:0000313" key="6">
    <source>
        <dbReference type="Proteomes" id="UP000238350"/>
    </source>
</evidence>
<dbReference type="GeneID" id="36515006"/>
<evidence type="ECO:0000256" key="2">
    <source>
        <dbReference type="ARBA" id="ARBA00007973"/>
    </source>
</evidence>
<proteinExistence type="inferred from homology"/>
<dbReference type="RefSeq" id="XP_024663583.1">
    <property type="nucleotide sequence ID" value="XM_024807815.1"/>
</dbReference>
<keyword evidence="6" id="KW-1185">Reference proteome</keyword>
<dbReference type="InterPro" id="IPR034627">
    <property type="entry name" value="Irc6"/>
</dbReference>
<dbReference type="GO" id="GO:0030674">
    <property type="term" value="F:protein-macromolecule adaptor activity"/>
    <property type="evidence" value="ECO:0007669"/>
    <property type="project" value="TreeGrafter"/>
</dbReference>
<dbReference type="Proteomes" id="UP000238350">
    <property type="component" value="Unassembled WGS sequence"/>
</dbReference>
<dbReference type="Gene3D" id="3.40.50.11960">
    <property type="match status" value="1"/>
</dbReference>
<accession>A0A2T0FF95</accession>
<reference evidence="5 6" key="1">
    <citation type="submission" date="2017-04" db="EMBL/GenBank/DDBJ databases">
        <title>Genome sequencing of [Candida] sorbophila.</title>
        <authorList>
            <person name="Ahn J.O."/>
        </authorList>
    </citation>
    <scope>NUCLEOTIDE SEQUENCE [LARGE SCALE GENOMIC DNA]</scope>
    <source>
        <strain evidence="5 6">DS02</strain>
    </source>
</reference>
<dbReference type="GO" id="GO:0016192">
    <property type="term" value="P:vesicle-mediated transport"/>
    <property type="evidence" value="ECO:0007669"/>
    <property type="project" value="InterPro"/>
</dbReference>
<gene>
    <name evidence="5" type="ORF">B9G98_01257</name>
</gene>
<name>A0A2T0FF95_9ASCO</name>
<keyword evidence="4" id="KW-0160">Chromosomal rearrangement</keyword>
<sequence length="218" mass="24951">MRILVVGSANSGQKEAVETLLGKKTHVDDWEGAMFEHTFDAKYFKAQAGIWVDQFPPEGAKEWAKQFASDDAKEVRDVLVMVIYTFDRADRGIEQFVDKLQEEAWRGTFVALPSVELDPHSEAIMDKLEMTVVNSDELLDTVHTALFDWIDEDDEEKEDEGPHDEDLEEIKQSLTEPLLPIDELDTIITKLRIARDDQQMSKQEKMKLAEELAEKLVP</sequence>
<evidence type="ECO:0000256" key="4">
    <source>
        <dbReference type="ARBA" id="ARBA00022447"/>
    </source>
</evidence>
<comment type="similarity">
    <text evidence="2">Belongs to the IRC6 family.</text>
</comment>
<organism evidence="5 6">
    <name type="scientific">Wickerhamiella sorbophila</name>
    <dbReference type="NCBI Taxonomy" id="45607"/>
    <lineage>
        <taxon>Eukaryota</taxon>
        <taxon>Fungi</taxon>
        <taxon>Dikarya</taxon>
        <taxon>Ascomycota</taxon>
        <taxon>Saccharomycotina</taxon>
        <taxon>Dipodascomycetes</taxon>
        <taxon>Dipodascales</taxon>
        <taxon>Trichomonascaceae</taxon>
        <taxon>Wickerhamiella</taxon>
    </lineage>
</organism>
<comment type="caution">
    <text evidence="5">The sequence shown here is derived from an EMBL/GenBank/DDBJ whole genome shotgun (WGS) entry which is preliminary data.</text>
</comment>
<dbReference type="EMBL" id="NDIQ01000001">
    <property type="protein sequence ID" value="PRT53637.1"/>
    <property type="molecule type" value="Genomic_DNA"/>
</dbReference>
<evidence type="ECO:0000256" key="1">
    <source>
        <dbReference type="ARBA" id="ARBA00002976"/>
    </source>
</evidence>
<dbReference type="OrthoDB" id="4077426at2759"/>
<evidence type="ECO:0000313" key="5">
    <source>
        <dbReference type="EMBL" id="PRT53637.1"/>
    </source>
</evidence>
<evidence type="ECO:0000256" key="3">
    <source>
        <dbReference type="ARBA" id="ARBA00015902"/>
    </source>
</evidence>
<dbReference type="PANTHER" id="PTHR28043:SF1">
    <property type="entry name" value="INCREASED RECOMBINATION CENTERS PROTEIN 6"/>
    <property type="match status" value="1"/>
</dbReference>
<protein>
    <recommendedName>
        <fullName evidence="3">Increased recombination centers protein 6</fullName>
    </recommendedName>
</protein>
<dbReference type="PANTHER" id="PTHR28043">
    <property type="entry name" value="INCREASED RECOMBINATION CENTERS PROTEIN 6"/>
    <property type="match status" value="1"/>
</dbReference>